<dbReference type="Proteomes" id="UP000762676">
    <property type="component" value="Unassembled WGS sequence"/>
</dbReference>
<accession>A0AAV4JWY0</accession>
<dbReference type="EMBL" id="BMAT01014147">
    <property type="protein sequence ID" value="GFS26851.1"/>
    <property type="molecule type" value="Genomic_DNA"/>
</dbReference>
<reference evidence="1 2" key="1">
    <citation type="journal article" date="2021" name="Elife">
        <title>Chloroplast acquisition without the gene transfer in kleptoplastic sea slugs, Plakobranchus ocellatus.</title>
        <authorList>
            <person name="Maeda T."/>
            <person name="Takahashi S."/>
            <person name="Yoshida T."/>
            <person name="Shimamura S."/>
            <person name="Takaki Y."/>
            <person name="Nagai Y."/>
            <person name="Toyoda A."/>
            <person name="Suzuki Y."/>
            <person name="Arimoto A."/>
            <person name="Ishii H."/>
            <person name="Satoh N."/>
            <person name="Nishiyama T."/>
            <person name="Hasebe M."/>
            <person name="Maruyama T."/>
            <person name="Minagawa J."/>
            <person name="Obokata J."/>
            <person name="Shigenobu S."/>
        </authorList>
    </citation>
    <scope>NUCLEOTIDE SEQUENCE [LARGE SCALE GENOMIC DNA]</scope>
</reference>
<dbReference type="AlphaFoldDB" id="A0AAV4JWY0"/>
<name>A0AAV4JWY0_9GAST</name>
<gene>
    <name evidence="1" type="ORF">ElyMa_007067900</name>
</gene>
<sequence>MKERWKTRHPHHSTQDGIHQMERKGQTSLFRLRNDQNRLKAHLYKTYNIGHTDLCSCGEAAETLEHKETARIKECLNSRFGAS</sequence>
<organism evidence="1 2">
    <name type="scientific">Elysia marginata</name>
    <dbReference type="NCBI Taxonomy" id="1093978"/>
    <lineage>
        <taxon>Eukaryota</taxon>
        <taxon>Metazoa</taxon>
        <taxon>Spiralia</taxon>
        <taxon>Lophotrochozoa</taxon>
        <taxon>Mollusca</taxon>
        <taxon>Gastropoda</taxon>
        <taxon>Heterobranchia</taxon>
        <taxon>Euthyneura</taxon>
        <taxon>Panpulmonata</taxon>
        <taxon>Sacoglossa</taxon>
        <taxon>Placobranchoidea</taxon>
        <taxon>Plakobranchidae</taxon>
        <taxon>Elysia</taxon>
    </lineage>
</organism>
<evidence type="ECO:0000313" key="1">
    <source>
        <dbReference type="EMBL" id="GFS26851.1"/>
    </source>
</evidence>
<protein>
    <submittedName>
        <fullName evidence="1">Uncharacterized protein</fullName>
    </submittedName>
</protein>
<evidence type="ECO:0000313" key="2">
    <source>
        <dbReference type="Proteomes" id="UP000762676"/>
    </source>
</evidence>
<proteinExistence type="predicted"/>
<keyword evidence="2" id="KW-1185">Reference proteome</keyword>
<comment type="caution">
    <text evidence="1">The sequence shown here is derived from an EMBL/GenBank/DDBJ whole genome shotgun (WGS) entry which is preliminary data.</text>
</comment>